<dbReference type="Pfam" id="PF07787">
    <property type="entry name" value="TMEM43"/>
    <property type="match status" value="1"/>
</dbReference>
<evidence type="ECO:0000256" key="10">
    <source>
        <dbReference type="SAM" id="Phobius"/>
    </source>
</evidence>
<feature type="transmembrane region" description="Helical" evidence="10">
    <location>
        <begin position="183"/>
        <end position="204"/>
    </location>
</feature>
<dbReference type="PANTHER" id="PTHR13416">
    <property type="match status" value="1"/>
</dbReference>
<evidence type="ECO:0000256" key="3">
    <source>
        <dbReference type="ARBA" id="ARBA00004586"/>
    </source>
</evidence>
<feature type="transmembrane region" description="Helical" evidence="10">
    <location>
        <begin position="158"/>
        <end position="177"/>
    </location>
</feature>
<keyword evidence="5 10" id="KW-0812">Transmembrane</keyword>
<comment type="subcellular location">
    <subcellularLocation>
        <location evidence="1">Endomembrane system</location>
        <topology evidence="1">Multi-pass membrane protein</topology>
    </subcellularLocation>
    <subcellularLocation>
        <location evidence="3">Endoplasmic reticulum membrane</location>
    </subcellularLocation>
    <subcellularLocation>
        <location evidence="2">Nucleus envelope</location>
    </subcellularLocation>
</comment>
<evidence type="ECO:0000256" key="4">
    <source>
        <dbReference type="ARBA" id="ARBA00006627"/>
    </source>
</evidence>
<dbReference type="GO" id="GO:0006629">
    <property type="term" value="P:lipid metabolic process"/>
    <property type="evidence" value="ECO:0007669"/>
    <property type="project" value="TreeGrafter"/>
</dbReference>
<protein>
    <submittedName>
        <fullName evidence="11">Uncharacterized protein</fullName>
    </submittedName>
</protein>
<keyword evidence="6" id="KW-0256">Endoplasmic reticulum</keyword>
<evidence type="ECO:0000256" key="9">
    <source>
        <dbReference type="ARBA" id="ARBA00023242"/>
    </source>
</evidence>
<keyword evidence="7 10" id="KW-1133">Transmembrane helix</keyword>
<evidence type="ECO:0000256" key="8">
    <source>
        <dbReference type="ARBA" id="ARBA00023136"/>
    </source>
</evidence>
<comment type="caution">
    <text evidence="11">The sequence shown here is derived from an EMBL/GenBank/DDBJ whole genome shotgun (WGS) entry which is preliminary data.</text>
</comment>
<evidence type="ECO:0000256" key="7">
    <source>
        <dbReference type="ARBA" id="ARBA00022989"/>
    </source>
</evidence>
<evidence type="ECO:0000256" key="2">
    <source>
        <dbReference type="ARBA" id="ARBA00004259"/>
    </source>
</evidence>
<gene>
    <name evidence="11" type="ORF">PSON_ATCC_30995.1.T1140064</name>
</gene>
<evidence type="ECO:0000313" key="12">
    <source>
        <dbReference type="Proteomes" id="UP000692954"/>
    </source>
</evidence>
<proteinExistence type="inferred from homology"/>
<dbReference type="InterPro" id="IPR012430">
    <property type="entry name" value="TMEM43_fam"/>
</dbReference>
<dbReference type="AlphaFoldDB" id="A0A8S1QPM7"/>
<evidence type="ECO:0000313" key="11">
    <source>
        <dbReference type="EMBL" id="CAD8117536.1"/>
    </source>
</evidence>
<feature type="transmembrane region" description="Helical" evidence="10">
    <location>
        <begin position="211"/>
        <end position="236"/>
    </location>
</feature>
<dbReference type="GO" id="GO:0071763">
    <property type="term" value="P:nuclear membrane organization"/>
    <property type="evidence" value="ECO:0007669"/>
    <property type="project" value="TreeGrafter"/>
</dbReference>
<keyword evidence="9" id="KW-0539">Nucleus</keyword>
<sequence length="237" mass="27315">MKEQCFNFQYLLPDDTQLQAAFKQFGKEFPHIKIKNCEVYLCQFENQSTVGDLRVSFQYVLCGNTTIISKQINNTFVPYVIEDQYQSEKSLHSDEFDSDQGCCTDSWTSKIAQFAKSAEKPIQQLSWITEDIQSSEQLFNQYFIRNSDLTYSTRIKSFSIMVFGITIILEGFFNLGLPRDIQFFIFVGIGMIFSIPVSLIIALLAWMRYHLFYTLINCLGLAIVFSLVALLLGGIFY</sequence>
<comment type="similarity">
    <text evidence="4">Belongs to the TMEM43 family.</text>
</comment>
<reference evidence="11" key="1">
    <citation type="submission" date="2021-01" db="EMBL/GenBank/DDBJ databases">
        <authorList>
            <consortium name="Genoscope - CEA"/>
            <person name="William W."/>
        </authorList>
    </citation>
    <scope>NUCLEOTIDE SEQUENCE</scope>
</reference>
<accession>A0A8S1QPM7</accession>
<dbReference type="OrthoDB" id="410725at2759"/>
<evidence type="ECO:0000256" key="5">
    <source>
        <dbReference type="ARBA" id="ARBA00022692"/>
    </source>
</evidence>
<name>A0A8S1QPM7_9CILI</name>
<dbReference type="EMBL" id="CAJJDN010000114">
    <property type="protein sequence ID" value="CAD8117536.1"/>
    <property type="molecule type" value="Genomic_DNA"/>
</dbReference>
<evidence type="ECO:0000256" key="6">
    <source>
        <dbReference type="ARBA" id="ARBA00022824"/>
    </source>
</evidence>
<dbReference type="GO" id="GO:0005637">
    <property type="term" value="C:nuclear inner membrane"/>
    <property type="evidence" value="ECO:0007669"/>
    <property type="project" value="TreeGrafter"/>
</dbReference>
<evidence type="ECO:0000256" key="1">
    <source>
        <dbReference type="ARBA" id="ARBA00004127"/>
    </source>
</evidence>
<dbReference type="PANTHER" id="PTHR13416:SF2">
    <property type="entry name" value="TRANSMEMBRANE PROTEIN 43"/>
    <property type="match status" value="1"/>
</dbReference>
<keyword evidence="8 10" id="KW-0472">Membrane</keyword>
<dbReference type="Proteomes" id="UP000692954">
    <property type="component" value="Unassembled WGS sequence"/>
</dbReference>
<keyword evidence="12" id="KW-1185">Reference proteome</keyword>
<dbReference type="GO" id="GO:0005789">
    <property type="term" value="C:endoplasmic reticulum membrane"/>
    <property type="evidence" value="ECO:0007669"/>
    <property type="project" value="UniProtKB-SubCell"/>
</dbReference>
<organism evidence="11 12">
    <name type="scientific">Paramecium sonneborni</name>
    <dbReference type="NCBI Taxonomy" id="65129"/>
    <lineage>
        <taxon>Eukaryota</taxon>
        <taxon>Sar</taxon>
        <taxon>Alveolata</taxon>
        <taxon>Ciliophora</taxon>
        <taxon>Intramacronucleata</taxon>
        <taxon>Oligohymenophorea</taxon>
        <taxon>Peniculida</taxon>
        <taxon>Parameciidae</taxon>
        <taxon>Paramecium</taxon>
    </lineage>
</organism>